<feature type="region of interest" description="Disordered" evidence="6">
    <location>
        <begin position="549"/>
        <end position="606"/>
    </location>
</feature>
<dbReference type="EMBL" id="JAKJXP020000112">
    <property type="protein sequence ID" value="KAK7745138.1"/>
    <property type="molecule type" value="Genomic_DNA"/>
</dbReference>
<comment type="subcellular location">
    <subcellularLocation>
        <location evidence="1">Nucleus</location>
    </subcellularLocation>
</comment>
<organism evidence="8 9">
    <name type="scientific">Diatrype stigma</name>
    <dbReference type="NCBI Taxonomy" id="117547"/>
    <lineage>
        <taxon>Eukaryota</taxon>
        <taxon>Fungi</taxon>
        <taxon>Dikarya</taxon>
        <taxon>Ascomycota</taxon>
        <taxon>Pezizomycotina</taxon>
        <taxon>Sordariomycetes</taxon>
        <taxon>Xylariomycetidae</taxon>
        <taxon>Xylariales</taxon>
        <taxon>Diatrypaceae</taxon>
        <taxon>Diatrype</taxon>
    </lineage>
</organism>
<evidence type="ECO:0000256" key="1">
    <source>
        <dbReference type="ARBA" id="ARBA00004123"/>
    </source>
</evidence>
<evidence type="ECO:0000256" key="5">
    <source>
        <dbReference type="ARBA" id="ARBA00023242"/>
    </source>
</evidence>
<dbReference type="GO" id="GO:0045944">
    <property type="term" value="P:positive regulation of transcription by RNA polymerase II"/>
    <property type="evidence" value="ECO:0007669"/>
    <property type="project" value="TreeGrafter"/>
</dbReference>
<dbReference type="GO" id="GO:0006351">
    <property type="term" value="P:DNA-templated transcription"/>
    <property type="evidence" value="ECO:0007669"/>
    <property type="project" value="InterPro"/>
</dbReference>
<evidence type="ECO:0000256" key="3">
    <source>
        <dbReference type="ARBA" id="ARBA00023125"/>
    </source>
</evidence>
<dbReference type="SMART" id="SM00906">
    <property type="entry name" value="Fungal_trans"/>
    <property type="match status" value="1"/>
</dbReference>
<sequence length="707" mass="77094">MTSTDVEDESPKLAKRTKRSYVACGYIEKLRAENAELRKAAPQSNGNGNGDKLLGSPLDSRGQAATATSPDTEDCREDDEEAAADVADPLLEDRLTTQNDCTSSRLVYVGGAACTAFVTRLGFHIRGNNHPNVPCVTPMLKHPGFQRSIQYEVNLPSRAYTQVLVQVVLRFIGQDYHLLRRKSFFEQIDRIYQDPDEADNMSLCKLFVVLALGELYLKKTCSIENGERVVPGTKFFIQAISLLQDQFEEPDINYIETLLLLSFYSHALNRKNTAYTYAGLALRLSLTLGLHRNITYDPATDPAEIENRRRVWWTVYTFDRLCSSKLGHAVMIKDEDIDVPLPSPKVADEDFMDPKQLISNVKLSKITGSILNLIYGVPTQRSGDFIRNVHTILNNLKQWDAELPPELKLNHQRFPSYGSRPVASLRLHFNQLPQTPKPLSPMTVALSEACIYAARATANLLGQLWADGSIATFGFFDSHYAFSSTAVLIMSNLLRANDADRDAIALSRALLQSMVDDGNLPAREFHGRLAALQRDVDEALLAAAARFPAGPGSGSGSGSSVEYPLPGGGGGGGSSKYSGASSGNGIRLGPTQQSHPQQQQQPPPLRGYVTSTGTFAANVSRGGEIPHHQVRIENGGGGGSGGPYRMPGTLGNVPVTSSEVLSAAPLDAPFIQDFLGNFDTNWSPGDLNLSNDEEVPWALSWEAADPV</sequence>
<feature type="domain" description="Xylanolytic transcriptional activator regulatory" evidence="7">
    <location>
        <begin position="274"/>
        <end position="348"/>
    </location>
</feature>
<evidence type="ECO:0000259" key="7">
    <source>
        <dbReference type="SMART" id="SM00906"/>
    </source>
</evidence>
<evidence type="ECO:0000256" key="2">
    <source>
        <dbReference type="ARBA" id="ARBA00023015"/>
    </source>
</evidence>
<keyword evidence="9" id="KW-1185">Reference proteome</keyword>
<reference evidence="8 9" key="1">
    <citation type="submission" date="2024-02" db="EMBL/GenBank/DDBJ databases">
        <title>De novo assembly and annotation of 12 fungi associated with fruit tree decline syndrome in Ontario, Canada.</title>
        <authorList>
            <person name="Sulman M."/>
            <person name="Ellouze W."/>
            <person name="Ilyukhin E."/>
        </authorList>
    </citation>
    <scope>NUCLEOTIDE SEQUENCE [LARGE SCALE GENOMIC DNA]</scope>
    <source>
        <strain evidence="8 9">M11/M66-122</strain>
    </source>
</reference>
<keyword evidence="5" id="KW-0539">Nucleus</keyword>
<dbReference type="CDD" id="cd12148">
    <property type="entry name" value="fungal_TF_MHR"/>
    <property type="match status" value="1"/>
</dbReference>
<dbReference type="Pfam" id="PF04082">
    <property type="entry name" value="Fungal_trans"/>
    <property type="match status" value="1"/>
</dbReference>
<comment type="caution">
    <text evidence="8">The sequence shown here is derived from an EMBL/GenBank/DDBJ whole genome shotgun (WGS) entry which is preliminary data.</text>
</comment>
<dbReference type="GO" id="GO:0005634">
    <property type="term" value="C:nucleus"/>
    <property type="evidence" value="ECO:0007669"/>
    <property type="project" value="UniProtKB-SubCell"/>
</dbReference>
<keyword evidence="2" id="KW-0805">Transcription regulation</keyword>
<feature type="compositionally biased region" description="Low complexity" evidence="6">
    <location>
        <begin position="575"/>
        <end position="600"/>
    </location>
</feature>
<keyword evidence="4" id="KW-0804">Transcription</keyword>
<protein>
    <recommendedName>
        <fullName evidence="7">Xylanolytic transcriptional activator regulatory domain-containing protein</fullName>
    </recommendedName>
</protein>
<feature type="compositionally biased region" description="Acidic residues" evidence="6">
    <location>
        <begin position="71"/>
        <end position="83"/>
    </location>
</feature>
<evidence type="ECO:0000256" key="4">
    <source>
        <dbReference type="ARBA" id="ARBA00023163"/>
    </source>
</evidence>
<evidence type="ECO:0000256" key="6">
    <source>
        <dbReference type="SAM" id="MobiDB-lite"/>
    </source>
</evidence>
<keyword evidence="3" id="KW-0238">DNA-binding</keyword>
<evidence type="ECO:0000313" key="9">
    <source>
        <dbReference type="Proteomes" id="UP001320420"/>
    </source>
</evidence>
<evidence type="ECO:0000313" key="8">
    <source>
        <dbReference type="EMBL" id="KAK7745138.1"/>
    </source>
</evidence>
<dbReference type="GO" id="GO:0008270">
    <property type="term" value="F:zinc ion binding"/>
    <property type="evidence" value="ECO:0007669"/>
    <property type="project" value="InterPro"/>
</dbReference>
<dbReference type="InterPro" id="IPR007219">
    <property type="entry name" value="XnlR_reg_dom"/>
</dbReference>
<gene>
    <name evidence="8" type="ORF">SLS62_009937</name>
</gene>
<accession>A0AAN9UCK7</accession>
<feature type="region of interest" description="Disordered" evidence="6">
    <location>
        <begin position="38"/>
        <end position="89"/>
    </location>
</feature>
<proteinExistence type="predicted"/>
<dbReference type="GO" id="GO:0043565">
    <property type="term" value="F:sequence-specific DNA binding"/>
    <property type="evidence" value="ECO:0007669"/>
    <property type="project" value="TreeGrafter"/>
</dbReference>
<dbReference type="Proteomes" id="UP001320420">
    <property type="component" value="Unassembled WGS sequence"/>
</dbReference>
<dbReference type="PANTHER" id="PTHR47540:SF6">
    <property type="entry name" value="ZN(II)2CYS6 TRANSCRIPTION FACTOR (EUROFUNG)"/>
    <property type="match status" value="1"/>
</dbReference>
<name>A0AAN9UCK7_9PEZI</name>
<dbReference type="InterPro" id="IPR051711">
    <property type="entry name" value="Stress_Response_Reg"/>
</dbReference>
<dbReference type="PANTHER" id="PTHR47540">
    <property type="entry name" value="THIAMINE REPRESSIBLE GENES REGULATORY PROTEIN THI5"/>
    <property type="match status" value="1"/>
</dbReference>
<dbReference type="AlphaFoldDB" id="A0AAN9UCK7"/>